<gene>
    <name evidence="2" type="ORF">PXEA_LOCUS11128</name>
</gene>
<protein>
    <submittedName>
        <fullName evidence="2">Uncharacterized protein</fullName>
    </submittedName>
</protein>
<dbReference type="EMBL" id="CAAALY010033738">
    <property type="protein sequence ID" value="VEL17688.1"/>
    <property type="molecule type" value="Genomic_DNA"/>
</dbReference>
<comment type="caution">
    <text evidence="2">The sequence shown here is derived from an EMBL/GenBank/DDBJ whole genome shotgun (WGS) entry which is preliminary data.</text>
</comment>
<keyword evidence="3" id="KW-1185">Reference proteome</keyword>
<feature type="region of interest" description="Disordered" evidence="1">
    <location>
        <begin position="113"/>
        <end position="135"/>
    </location>
</feature>
<dbReference type="Proteomes" id="UP000784294">
    <property type="component" value="Unassembled WGS sequence"/>
</dbReference>
<feature type="region of interest" description="Disordered" evidence="1">
    <location>
        <begin position="643"/>
        <end position="679"/>
    </location>
</feature>
<feature type="region of interest" description="Disordered" evidence="1">
    <location>
        <begin position="467"/>
        <end position="513"/>
    </location>
</feature>
<feature type="compositionally biased region" description="Basic and acidic residues" evidence="1">
    <location>
        <begin position="498"/>
        <end position="509"/>
    </location>
</feature>
<feature type="region of interest" description="Disordered" evidence="1">
    <location>
        <begin position="35"/>
        <end position="68"/>
    </location>
</feature>
<sequence length="727" mass="81432">MSLAALVTEQPALSSLIPSSTLTRRYNCQTSYSAFDPIPTASSQRESKMASPDQIRPRSGHVHCGTLVNDNKEDEDLWRNSERAATHPINVGDRTSGHETGMSHDYATRLITNASDPGSTDRFDTDFSPFSPRPEKRLVHTLPSVASPSDHCESEHRHLGLESCGQQHVCQRHCQACKQALSQFGNFERLNQPGDCRLLLTAQQNPDEISGNVHEYISQEPVSRPKTQPRQHRPNRIAVDLHQLRASLKSLDESGWMALITALIHSADPAGGITRRQHRGPVGSQHGLRIHMAPHDGDSDTQTLRIGARMRRQKQKSSKPVATLSSTMEPVESNSVVLDSRGVAGRTTGRAGFMNIAKGCELSVERRRICPGYSQNCVRGSKPLEEVEIHVPTRKHNTETLQKFRAKTKRNENDGCIEEQKKNAERPVDWMEEIGRTGAHNGACNQPEHGKGDSQSRDFVLIHQQSENNKVISPRHYGRQSTPLSAKKASSEEAEGELTEKGKNHEESQGPKGCQPCPVGFPLSARGLPAISGGNQIQNAPQALSQVEVADTICRRMKSCVLLKDEVPYQGHHGNSPIAETAGASIKTHKEGVNVRHIHWSQPEQQGQLRAIEQLTQRCEHQQCQHLEQTHRYIHRYHCHHNHTLPKEQKPPQPEKNLQDNRRSRRDRHPQTHCVNYHHHHHRLLIKRQQSQNGRCPLHIEGLGDRQDQALPEDKLFTALLTSANLN</sequence>
<evidence type="ECO:0000313" key="3">
    <source>
        <dbReference type="Proteomes" id="UP000784294"/>
    </source>
</evidence>
<proteinExistence type="predicted"/>
<evidence type="ECO:0000256" key="1">
    <source>
        <dbReference type="SAM" id="MobiDB-lite"/>
    </source>
</evidence>
<name>A0A3S5CFU4_9PLAT</name>
<dbReference type="AlphaFoldDB" id="A0A3S5CFU4"/>
<reference evidence="2" key="1">
    <citation type="submission" date="2018-11" db="EMBL/GenBank/DDBJ databases">
        <authorList>
            <consortium name="Pathogen Informatics"/>
        </authorList>
    </citation>
    <scope>NUCLEOTIDE SEQUENCE</scope>
</reference>
<accession>A0A3S5CFU4</accession>
<evidence type="ECO:0000313" key="2">
    <source>
        <dbReference type="EMBL" id="VEL17688.1"/>
    </source>
</evidence>
<organism evidence="2 3">
    <name type="scientific">Protopolystoma xenopodis</name>
    <dbReference type="NCBI Taxonomy" id="117903"/>
    <lineage>
        <taxon>Eukaryota</taxon>
        <taxon>Metazoa</taxon>
        <taxon>Spiralia</taxon>
        <taxon>Lophotrochozoa</taxon>
        <taxon>Platyhelminthes</taxon>
        <taxon>Monogenea</taxon>
        <taxon>Polyopisthocotylea</taxon>
        <taxon>Polystomatidea</taxon>
        <taxon>Polystomatidae</taxon>
        <taxon>Protopolystoma</taxon>
    </lineage>
</organism>